<keyword evidence="2" id="KW-1185">Reference proteome</keyword>
<proteinExistence type="predicted"/>
<sequence length="250" mass="25777">MAVPDREAAWIVQHDARGDDIDLATPSAGSVFGMLALSGHACTPEHTSVNVAAFDSHFSVGHNVHTDGDRVVGSHLDRSSGGTVTIVAVDDDTDVRTELRSFTMPGPDSPIQAPEDLAPFIPGGGPVGADMPGLAHFHPEVVEVGTGVGWGSVATDAGPENGFDMTFSIHVEETVPLGSDRVLVSYTTDAGATSIAEIIVGDQEIPAECDVPGPPGPGVPPTPPVEEPVVEEELPPIPVVVIADPPRVAE</sequence>
<dbReference type="AlphaFoldDB" id="A0A552WVR8"/>
<accession>A0A552WVR8</accession>
<reference evidence="1 2" key="1">
    <citation type="submission" date="2019-07" db="EMBL/GenBank/DDBJ databases">
        <title>Georgenia wutianyii sp. nov. and Georgenia *** sp. nov. isolated from plateau pika (Ochotona curzoniae) in the Qinghai-Tibet plateau of China.</title>
        <authorList>
            <person name="Tian Z."/>
        </authorList>
    </citation>
    <scope>NUCLEOTIDE SEQUENCE [LARGE SCALE GENOMIC DNA]</scope>
    <source>
        <strain evidence="1 2">Z446</strain>
    </source>
</reference>
<evidence type="ECO:0000313" key="1">
    <source>
        <dbReference type="EMBL" id="TRW46393.1"/>
    </source>
</evidence>
<dbReference type="RefSeq" id="WP_143417537.1">
    <property type="nucleotide sequence ID" value="NZ_VJXR01000010.1"/>
</dbReference>
<comment type="caution">
    <text evidence="1">The sequence shown here is derived from an EMBL/GenBank/DDBJ whole genome shotgun (WGS) entry which is preliminary data.</text>
</comment>
<gene>
    <name evidence="1" type="ORF">FJ693_05555</name>
</gene>
<protein>
    <submittedName>
        <fullName evidence="1">Uncharacterized protein</fullName>
    </submittedName>
</protein>
<name>A0A552WVR8_9MICO</name>
<dbReference type="Proteomes" id="UP000318693">
    <property type="component" value="Unassembled WGS sequence"/>
</dbReference>
<dbReference type="EMBL" id="VJXR01000010">
    <property type="protein sequence ID" value="TRW46393.1"/>
    <property type="molecule type" value="Genomic_DNA"/>
</dbReference>
<evidence type="ECO:0000313" key="2">
    <source>
        <dbReference type="Proteomes" id="UP000318693"/>
    </source>
</evidence>
<organism evidence="1 2">
    <name type="scientific">Georgenia yuyongxinii</name>
    <dbReference type="NCBI Taxonomy" id="2589797"/>
    <lineage>
        <taxon>Bacteria</taxon>
        <taxon>Bacillati</taxon>
        <taxon>Actinomycetota</taxon>
        <taxon>Actinomycetes</taxon>
        <taxon>Micrococcales</taxon>
        <taxon>Bogoriellaceae</taxon>
        <taxon>Georgenia</taxon>
    </lineage>
</organism>